<evidence type="ECO:0000313" key="3">
    <source>
        <dbReference type="Proteomes" id="UP000447833"/>
    </source>
</evidence>
<proteinExistence type="predicted"/>
<accession>A0A845F0M0</accession>
<name>A0A845F0M0_9BACL</name>
<gene>
    <name evidence="2" type="ORF">GLW07_13035</name>
</gene>
<evidence type="ECO:0000259" key="1">
    <source>
        <dbReference type="Pfam" id="PF14534"/>
    </source>
</evidence>
<sequence length="116" mass="13600">MRIDEIKTQIFQLEKELLTPQIRENSLKLKSILAADFFEFGSSGTIWNKKDVIEGGLSQREMTLSDFDIHPLAEGVMLATYRVHDKTRNQKTLRSSIWRKNEDQWQLYFHQGTLAK</sequence>
<dbReference type="EMBL" id="WMEY01000003">
    <property type="protein sequence ID" value="MYL64276.1"/>
    <property type="molecule type" value="Genomic_DNA"/>
</dbReference>
<dbReference type="InterPro" id="IPR032710">
    <property type="entry name" value="NTF2-like_dom_sf"/>
</dbReference>
<evidence type="ECO:0000313" key="2">
    <source>
        <dbReference type="EMBL" id="MYL64276.1"/>
    </source>
</evidence>
<dbReference type="InterPro" id="IPR027843">
    <property type="entry name" value="DUF4440"/>
</dbReference>
<reference evidence="2 3" key="1">
    <citation type="submission" date="2019-11" db="EMBL/GenBank/DDBJ databases">
        <title>Genome sequences of 17 halophilic strains isolated from different environments.</title>
        <authorList>
            <person name="Furrow R.E."/>
        </authorList>
    </citation>
    <scope>NUCLEOTIDE SEQUENCE [LARGE SCALE GENOMIC DNA]</scope>
    <source>
        <strain evidence="2 3">22506_14_FS</strain>
    </source>
</reference>
<dbReference type="Pfam" id="PF14534">
    <property type="entry name" value="DUF4440"/>
    <property type="match status" value="1"/>
</dbReference>
<organism evidence="2 3">
    <name type="scientific">Guptibacillus hwajinpoensis</name>
    <dbReference type="NCBI Taxonomy" id="208199"/>
    <lineage>
        <taxon>Bacteria</taxon>
        <taxon>Bacillati</taxon>
        <taxon>Bacillota</taxon>
        <taxon>Bacilli</taxon>
        <taxon>Bacillales</taxon>
        <taxon>Guptibacillaceae</taxon>
        <taxon>Guptibacillus</taxon>
    </lineage>
</organism>
<feature type="domain" description="DUF4440" evidence="1">
    <location>
        <begin position="10"/>
        <end position="107"/>
    </location>
</feature>
<protein>
    <submittedName>
        <fullName evidence="2">DUF4440 domain-containing protein</fullName>
    </submittedName>
</protein>
<comment type="caution">
    <text evidence="2">The sequence shown here is derived from an EMBL/GenBank/DDBJ whole genome shotgun (WGS) entry which is preliminary data.</text>
</comment>
<dbReference type="Gene3D" id="3.10.450.50">
    <property type="match status" value="1"/>
</dbReference>
<dbReference type="SUPFAM" id="SSF54427">
    <property type="entry name" value="NTF2-like"/>
    <property type="match status" value="1"/>
</dbReference>
<dbReference type="Proteomes" id="UP000447833">
    <property type="component" value="Unassembled WGS sequence"/>
</dbReference>
<dbReference type="AlphaFoldDB" id="A0A845F0M0"/>